<sequence length="242" mass="25554">MNRWFCAALVVALTSSAALAQEKSALKPGFVFPNDHPVRILVFRPDVKVGSQSAGGIVTPMADWTAEARTFLANALVAGKPKGASEIVFMPELSGDDGVLLAEYRALFRGVSDTVLQHRLFKGNRLPTKKTGFEYTLGTGVARLGQIGGGDYGLFITTDDAFGSTGRKMLQLFAAGIAGVGMSSGKHTGYAGLIDLKTGDLLWINADYAMGGNVREADGASKRVAQLLEDFPLQGMPIAAAK</sequence>
<evidence type="ECO:0000256" key="1">
    <source>
        <dbReference type="SAM" id="SignalP"/>
    </source>
</evidence>
<protein>
    <submittedName>
        <fullName evidence="2">Uncharacterized protein</fullName>
    </submittedName>
</protein>
<reference evidence="2 3" key="1">
    <citation type="submission" date="2018-09" db="EMBL/GenBank/DDBJ databases">
        <title>Sphingomonas peninsula sp. nov., isolated from fildes peninsula, Antarctic soil.</title>
        <authorList>
            <person name="Yingchao G."/>
        </authorList>
    </citation>
    <scope>NUCLEOTIDE SEQUENCE [LARGE SCALE GENOMIC DNA]</scope>
    <source>
        <strain evidence="2 3">YZ-8</strain>
    </source>
</reference>
<name>A0A494TEQ7_SPHPE</name>
<dbReference type="Proteomes" id="UP000276254">
    <property type="component" value="Chromosome"/>
</dbReference>
<feature type="signal peptide" evidence="1">
    <location>
        <begin position="1"/>
        <end position="20"/>
    </location>
</feature>
<gene>
    <name evidence="2" type="ORF">D3Y57_19875</name>
</gene>
<dbReference type="OrthoDB" id="8900715at2"/>
<keyword evidence="1" id="KW-0732">Signal</keyword>
<dbReference type="KEGG" id="spha:D3Y57_19875"/>
<dbReference type="EMBL" id="CP032829">
    <property type="protein sequence ID" value="AYJ87770.1"/>
    <property type="molecule type" value="Genomic_DNA"/>
</dbReference>
<evidence type="ECO:0000313" key="2">
    <source>
        <dbReference type="EMBL" id="AYJ87770.1"/>
    </source>
</evidence>
<organism evidence="2 3">
    <name type="scientific">Sphingomonas paeninsulae</name>
    <dbReference type="NCBI Taxonomy" id="2319844"/>
    <lineage>
        <taxon>Bacteria</taxon>
        <taxon>Pseudomonadati</taxon>
        <taxon>Pseudomonadota</taxon>
        <taxon>Alphaproteobacteria</taxon>
        <taxon>Sphingomonadales</taxon>
        <taxon>Sphingomonadaceae</taxon>
        <taxon>Sphingomonas</taxon>
    </lineage>
</organism>
<feature type="chain" id="PRO_5019737161" evidence="1">
    <location>
        <begin position="21"/>
        <end position="242"/>
    </location>
</feature>
<dbReference type="AlphaFoldDB" id="A0A494TEQ7"/>
<accession>A0A494TEQ7</accession>
<proteinExistence type="predicted"/>
<dbReference type="RefSeq" id="WP_121155478.1">
    <property type="nucleotide sequence ID" value="NZ_CP032829.1"/>
</dbReference>
<keyword evidence="3" id="KW-1185">Reference proteome</keyword>
<evidence type="ECO:0000313" key="3">
    <source>
        <dbReference type="Proteomes" id="UP000276254"/>
    </source>
</evidence>